<dbReference type="EMBL" id="LNQE01000909">
    <property type="protein sequence ID" value="KUG23390.1"/>
    <property type="molecule type" value="Genomic_DNA"/>
</dbReference>
<evidence type="ECO:0000313" key="1">
    <source>
        <dbReference type="EMBL" id="KUG23390.1"/>
    </source>
</evidence>
<protein>
    <submittedName>
        <fullName evidence="1">Uncharacterized protein</fullName>
    </submittedName>
</protein>
<proteinExistence type="predicted"/>
<organism evidence="1">
    <name type="scientific">hydrocarbon metagenome</name>
    <dbReference type="NCBI Taxonomy" id="938273"/>
    <lineage>
        <taxon>unclassified sequences</taxon>
        <taxon>metagenomes</taxon>
        <taxon>ecological metagenomes</taxon>
    </lineage>
</organism>
<comment type="caution">
    <text evidence="1">The sequence shown here is derived from an EMBL/GenBank/DDBJ whole genome shotgun (WGS) entry which is preliminary data.</text>
</comment>
<accession>A0A0W8FRR5</accession>
<sequence>MPWKMINQLDIKKELTQDGDAGHHEKNTLKIRIDIPNIQCIIMP</sequence>
<reference evidence="1" key="1">
    <citation type="journal article" date="2015" name="Proc. Natl. Acad. Sci. U.S.A.">
        <title>Networks of energetic and metabolic interactions define dynamics in microbial communities.</title>
        <authorList>
            <person name="Embree M."/>
            <person name="Liu J.K."/>
            <person name="Al-Bassam M.M."/>
            <person name="Zengler K."/>
        </authorList>
    </citation>
    <scope>NUCLEOTIDE SEQUENCE</scope>
</reference>
<name>A0A0W8FRR5_9ZZZZ</name>
<gene>
    <name evidence="1" type="ORF">ASZ90_006832</name>
</gene>
<dbReference type="AlphaFoldDB" id="A0A0W8FRR5"/>